<proteinExistence type="predicted"/>
<dbReference type="PANTHER" id="PTHR42182">
    <property type="entry name" value="SLL0359 PROTEIN"/>
    <property type="match status" value="1"/>
</dbReference>
<accession>A0ABR9V4K3</accession>
<evidence type="ECO:0000259" key="2">
    <source>
        <dbReference type="PROSITE" id="PS51740"/>
    </source>
</evidence>
<feature type="domain" description="SpoVT-AbrB" evidence="2">
    <location>
        <begin position="77"/>
        <end position="122"/>
    </location>
</feature>
<dbReference type="Pfam" id="PF14250">
    <property type="entry name" value="AbrB-like"/>
    <property type="match status" value="1"/>
</dbReference>
<organism evidence="3 4">
    <name type="scientific">Cyanobacterium stanieri LEGE 03274</name>
    <dbReference type="NCBI Taxonomy" id="1828756"/>
    <lineage>
        <taxon>Bacteria</taxon>
        <taxon>Bacillati</taxon>
        <taxon>Cyanobacteriota</taxon>
        <taxon>Cyanophyceae</taxon>
        <taxon>Oscillatoriophycideae</taxon>
        <taxon>Chroococcales</taxon>
        <taxon>Geminocystaceae</taxon>
        <taxon>Cyanobacterium</taxon>
    </lineage>
</organism>
<gene>
    <name evidence="3" type="ORF">IQ215_08900</name>
</gene>
<dbReference type="InterPro" id="IPR007159">
    <property type="entry name" value="SpoVT-AbrB_dom"/>
</dbReference>
<name>A0ABR9V4K3_9CHRO</name>
<dbReference type="RefSeq" id="WP_193800961.1">
    <property type="nucleotide sequence ID" value="NZ_JADEWC010000017.1"/>
</dbReference>
<evidence type="ECO:0000256" key="1">
    <source>
        <dbReference type="PROSITE-ProRule" id="PRU01076"/>
    </source>
</evidence>
<sequence length="123" mass="13779">MSKKQKPLTGKELLKKVKKMGDASREEKAIECGYYTLSGKQKRVSMVKFLNALIEAEGISLDNDSTTEAKKRGRSANYRINVQSNGNLSIGKAYTEKMGLKPGDEFEVVLGRKNIHLKQVEEE</sequence>
<dbReference type="PANTHER" id="PTHR42182:SF1">
    <property type="entry name" value="SLL0359 PROTEIN"/>
    <property type="match status" value="1"/>
</dbReference>
<dbReference type="EMBL" id="JADEWC010000017">
    <property type="protein sequence ID" value="MBE9222813.1"/>
    <property type="molecule type" value="Genomic_DNA"/>
</dbReference>
<keyword evidence="4" id="KW-1185">Reference proteome</keyword>
<dbReference type="PROSITE" id="PS51740">
    <property type="entry name" value="SPOVT_ABRB"/>
    <property type="match status" value="1"/>
</dbReference>
<evidence type="ECO:0000313" key="3">
    <source>
        <dbReference type="EMBL" id="MBE9222813.1"/>
    </source>
</evidence>
<comment type="caution">
    <text evidence="3">The sequence shown here is derived from an EMBL/GenBank/DDBJ whole genome shotgun (WGS) entry which is preliminary data.</text>
</comment>
<dbReference type="InterPro" id="IPR027360">
    <property type="entry name" value="AbrB-like"/>
</dbReference>
<keyword evidence="1" id="KW-0238">DNA-binding</keyword>
<reference evidence="3 4" key="1">
    <citation type="submission" date="2020-10" db="EMBL/GenBank/DDBJ databases">
        <authorList>
            <person name="Castelo-Branco R."/>
            <person name="Eusebio N."/>
            <person name="Adriana R."/>
            <person name="Vieira A."/>
            <person name="Brugerolle De Fraissinette N."/>
            <person name="Rezende De Castro R."/>
            <person name="Schneider M.P."/>
            <person name="Vasconcelos V."/>
            <person name="Leao P.N."/>
        </authorList>
    </citation>
    <scope>NUCLEOTIDE SEQUENCE [LARGE SCALE GENOMIC DNA]</scope>
    <source>
        <strain evidence="3 4">LEGE 03274</strain>
    </source>
</reference>
<dbReference type="Proteomes" id="UP000654604">
    <property type="component" value="Unassembled WGS sequence"/>
</dbReference>
<protein>
    <submittedName>
        <fullName evidence="3">AbrB family transcriptional regulator</fullName>
    </submittedName>
</protein>
<evidence type="ECO:0000313" key="4">
    <source>
        <dbReference type="Proteomes" id="UP000654604"/>
    </source>
</evidence>